<reference evidence="4" key="1">
    <citation type="journal article" date="2014" name="Int. J. Syst. Evol. Microbiol.">
        <title>Complete genome sequence of Corynebacterium casei LMG S-19264T (=DSM 44701T), isolated from a smear-ripened cheese.</title>
        <authorList>
            <consortium name="US DOE Joint Genome Institute (JGI-PGF)"/>
            <person name="Walter F."/>
            <person name="Albersmeier A."/>
            <person name="Kalinowski J."/>
            <person name="Ruckert C."/>
        </authorList>
    </citation>
    <scope>NUCLEOTIDE SEQUENCE</scope>
    <source>
        <strain evidence="4">CGMCC 1.12698</strain>
    </source>
</reference>
<feature type="region of interest" description="Disordered" evidence="1">
    <location>
        <begin position="148"/>
        <end position="170"/>
    </location>
</feature>
<organism evidence="4 5">
    <name type="scientific">Priestia taiwanensis</name>
    <dbReference type="NCBI Taxonomy" id="1347902"/>
    <lineage>
        <taxon>Bacteria</taxon>
        <taxon>Bacillati</taxon>
        <taxon>Bacillota</taxon>
        <taxon>Bacilli</taxon>
        <taxon>Bacillales</taxon>
        <taxon>Bacillaceae</taxon>
        <taxon>Priestia</taxon>
    </lineage>
</organism>
<keyword evidence="2" id="KW-0732">Signal</keyword>
<feature type="region of interest" description="Disordered" evidence="1">
    <location>
        <begin position="218"/>
        <end position="280"/>
    </location>
</feature>
<dbReference type="RefSeq" id="WP_188389382.1">
    <property type="nucleotide sequence ID" value="NZ_BMFK01000003.1"/>
</dbReference>
<feature type="chain" id="PRO_5039215681" description="PepSY domain-containing protein" evidence="2">
    <location>
        <begin position="22"/>
        <end position="280"/>
    </location>
</feature>
<dbReference type="EMBL" id="BMFK01000003">
    <property type="protein sequence ID" value="GGE79046.1"/>
    <property type="molecule type" value="Genomic_DNA"/>
</dbReference>
<feature type="compositionally biased region" description="Low complexity" evidence="1">
    <location>
        <begin position="252"/>
        <end position="261"/>
    </location>
</feature>
<dbReference type="AlphaFoldDB" id="A0A917AVN4"/>
<evidence type="ECO:0000256" key="2">
    <source>
        <dbReference type="SAM" id="SignalP"/>
    </source>
</evidence>
<sequence length="280" mass="31094">MKKKWKIALLASFAIVTIVFGAQRIIATQDKVVLAKEDIEAIVEKQYDGNVGSMELTSEDVYSITFSNKKGKYKLLVNAYTGEVIELEETELISKEITEEEAKERAKQQVDGEVISIKLEEDIYVVEIQKKDNSGIEVVKIEKKTGELVSQGQQPEKPPTQITAQEAEQTASNHVVGGTILGTALIESNKGPVYNISMKQGNNLFDVRVHAITRDIVSTTKKSQASSDDDDDDDDKDDNKQQPNNTEKKPPNKQQPAQKPKQPNDDDNDDQGDDDGQDDD</sequence>
<dbReference type="Pfam" id="PF03413">
    <property type="entry name" value="PepSY"/>
    <property type="match status" value="2"/>
</dbReference>
<name>A0A917AVN4_9BACI</name>
<dbReference type="Gene3D" id="3.10.450.40">
    <property type="match status" value="3"/>
</dbReference>
<feature type="signal peptide" evidence="2">
    <location>
        <begin position="1"/>
        <end position="21"/>
    </location>
</feature>
<protein>
    <recommendedName>
        <fullName evidence="3">PepSY domain-containing protein</fullName>
    </recommendedName>
</protein>
<evidence type="ECO:0000259" key="3">
    <source>
        <dbReference type="Pfam" id="PF03413"/>
    </source>
</evidence>
<comment type="caution">
    <text evidence="4">The sequence shown here is derived from an EMBL/GenBank/DDBJ whole genome shotgun (WGS) entry which is preliminary data.</text>
</comment>
<proteinExistence type="predicted"/>
<evidence type="ECO:0000256" key="1">
    <source>
        <dbReference type="SAM" id="MobiDB-lite"/>
    </source>
</evidence>
<keyword evidence="5" id="KW-1185">Reference proteome</keyword>
<feature type="compositionally biased region" description="Acidic residues" evidence="1">
    <location>
        <begin position="265"/>
        <end position="280"/>
    </location>
</feature>
<reference evidence="4" key="2">
    <citation type="submission" date="2020-09" db="EMBL/GenBank/DDBJ databases">
        <authorList>
            <person name="Sun Q."/>
            <person name="Zhou Y."/>
        </authorList>
    </citation>
    <scope>NUCLEOTIDE SEQUENCE</scope>
    <source>
        <strain evidence="4">CGMCC 1.12698</strain>
    </source>
</reference>
<feature type="domain" description="PepSY" evidence="3">
    <location>
        <begin position="34"/>
        <end position="86"/>
    </location>
</feature>
<evidence type="ECO:0000313" key="5">
    <source>
        <dbReference type="Proteomes" id="UP000605259"/>
    </source>
</evidence>
<dbReference type="InterPro" id="IPR025711">
    <property type="entry name" value="PepSY"/>
</dbReference>
<gene>
    <name evidence="4" type="ORF">GCM10007140_30750</name>
</gene>
<feature type="compositionally biased region" description="Acidic residues" evidence="1">
    <location>
        <begin position="227"/>
        <end position="236"/>
    </location>
</feature>
<evidence type="ECO:0000313" key="4">
    <source>
        <dbReference type="EMBL" id="GGE79046.1"/>
    </source>
</evidence>
<accession>A0A917AVN4</accession>
<feature type="domain" description="PepSY" evidence="3">
    <location>
        <begin position="97"/>
        <end position="150"/>
    </location>
</feature>
<dbReference type="Proteomes" id="UP000605259">
    <property type="component" value="Unassembled WGS sequence"/>
</dbReference>